<name>A0A2Z2NTH4_9GAMM</name>
<evidence type="ECO:0000313" key="2">
    <source>
        <dbReference type="EMBL" id="ASJ74852.1"/>
    </source>
</evidence>
<accession>A0A2Z2NTH4</accession>
<organism evidence="2 3">
    <name type="scientific">Granulosicoccus antarcticus IMCC3135</name>
    <dbReference type="NCBI Taxonomy" id="1192854"/>
    <lineage>
        <taxon>Bacteria</taxon>
        <taxon>Pseudomonadati</taxon>
        <taxon>Pseudomonadota</taxon>
        <taxon>Gammaproteobacteria</taxon>
        <taxon>Chromatiales</taxon>
        <taxon>Granulosicoccaceae</taxon>
        <taxon>Granulosicoccus</taxon>
    </lineage>
</organism>
<keyword evidence="1" id="KW-0472">Membrane</keyword>
<dbReference type="Proteomes" id="UP000250079">
    <property type="component" value="Chromosome"/>
</dbReference>
<dbReference type="AlphaFoldDB" id="A0A2Z2NTH4"/>
<dbReference type="PROSITE" id="PS51318">
    <property type="entry name" value="TAT"/>
    <property type="match status" value="1"/>
</dbReference>
<protein>
    <recommendedName>
        <fullName evidence="4">Twin-arginine translocation pathway signal</fullName>
    </recommendedName>
</protein>
<dbReference type="KEGG" id="gai:IMCC3135_23915"/>
<evidence type="ECO:0000256" key="1">
    <source>
        <dbReference type="SAM" id="Phobius"/>
    </source>
</evidence>
<evidence type="ECO:0000313" key="3">
    <source>
        <dbReference type="Proteomes" id="UP000250079"/>
    </source>
</evidence>
<keyword evidence="1" id="KW-1133">Transmembrane helix</keyword>
<sequence length="192" mass="21094">MVDISNIKTIEFVRNKAPVAGKMTRRQLLKRGVGIGAGLMVGNGFLAAGNAAWALETKTLSPEVMATLVQMARDIYPHDRFGDELYAIAVKGHEEKAEEDADYKAMIEAGIASLDEMAKANGHGSYVGTGWEIDRVAILKTMEQEGFFQTVRGGLVVSLYNQHEVWSILGYEGSSFEKGGYLERGFDDVNWL</sequence>
<dbReference type="EMBL" id="CP018632">
    <property type="protein sequence ID" value="ASJ74852.1"/>
    <property type="molecule type" value="Genomic_DNA"/>
</dbReference>
<keyword evidence="1" id="KW-0812">Transmembrane</keyword>
<feature type="transmembrane region" description="Helical" evidence="1">
    <location>
        <begin position="32"/>
        <end position="55"/>
    </location>
</feature>
<reference evidence="2 3" key="1">
    <citation type="submission" date="2016-12" db="EMBL/GenBank/DDBJ databases">
        <authorList>
            <person name="Song W.-J."/>
            <person name="Kurnit D.M."/>
        </authorList>
    </citation>
    <scope>NUCLEOTIDE SEQUENCE [LARGE SCALE GENOMIC DNA]</scope>
    <source>
        <strain evidence="2 3">IMCC3135</strain>
    </source>
</reference>
<gene>
    <name evidence="2" type="ORF">IMCC3135_23915</name>
</gene>
<dbReference type="RefSeq" id="WP_205737686.1">
    <property type="nucleotide sequence ID" value="NZ_CP018632.1"/>
</dbReference>
<dbReference type="InterPro" id="IPR006311">
    <property type="entry name" value="TAT_signal"/>
</dbReference>
<proteinExistence type="predicted"/>
<keyword evidence="3" id="KW-1185">Reference proteome</keyword>
<evidence type="ECO:0008006" key="4">
    <source>
        <dbReference type="Google" id="ProtNLM"/>
    </source>
</evidence>